<dbReference type="SUPFAM" id="SSF55331">
    <property type="entry name" value="Tautomerase/MIF"/>
    <property type="match status" value="1"/>
</dbReference>
<sequence>MPQITLEHSTHFDATDWRALALEIHRLCVEMIGAGLPACKTRIVRCDRLIIADGDPDQAMVHCDLRILSGRTQEQRTALGEAVLAALLAGVAPYDGPRQISVEVGQVERDDYRKATLES</sequence>
<dbReference type="InterPro" id="IPR014347">
    <property type="entry name" value="Tautomerase/MIF_sf"/>
</dbReference>
<dbReference type="Pfam" id="PF02962">
    <property type="entry name" value="CHMI"/>
    <property type="match status" value="1"/>
</dbReference>
<dbReference type="EMBL" id="CP021995">
    <property type="protein sequence ID" value="ASD28063.1"/>
    <property type="molecule type" value="Genomic_DNA"/>
</dbReference>
<reference evidence="1 4" key="2">
    <citation type="submission" date="2017-06" db="EMBL/GenBank/DDBJ databases">
        <authorList>
            <person name="Kim H.J."/>
            <person name="Triplett B.A."/>
        </authorList>
    </citation>
    <scope>NUCLEOTIDE SEQUENCE [LARGE SCALE GENOMIC DNA]</scope>
    <source>
        <strain evidence="1 4">BZC3</strain>
    </source>
</reference>
<reference evidence="2 5" key="3">
    <citation type="submission" date="2019-01" db="EMBL/GenBank/DDBJ databases">
        <title>Brevundimonas diminuta Genome sequencing and assembly.</title>
        <authorList>
            <person name="Chen H."/>
        </authorList>
    </citation>
    <scope>NUCLEOTIDE SEQUENCE [LARGE SCALE GENOMIC DNA]</scope>
    <source>
        <strain evidence="2">ATCC</strain>
        <strain evidence="5">ATCC(B) 19146</strain>
    </source>
</reference>
<dbReference type="Proteomes" id="UP000197024">
    <property type="component" value="Chromosome"/>
</dbReference>
<reference evidence="1 4" key="1">
    <citation type="submission" date="2017-06" db="EMBL/GenBank/DDBJ databases">
        <title>Biodegradation of gentamicin by bacterial consortia AMQD4 in synthetic medium and raw gentamicin sewage.</title>
        <authorList>
            <person name="Chang H."/>
            <person name="Feng Y."/>
            <person name="Li Z."/>
            <person name="Xue J."/>
            <person name="Cheng D."/>
        </authorList>
    </citation>
    <scope>NUCLEOTIDE SEQUENCE [LARGE SCALE GENOMIC DNA]</scope>
    <source>
        <strain evidence="1 4">BZC3</strain>
    </source>
</reference>
<dbReference type="RefSeq" id="WP_088411536.1">
    <property type="nucleotide sequence ID" value="NZ_BJNC01000006.1"/>
</dbReference>
<evidence type="ECO:0000313" key="5">
    <source>
        <dbReference type="Proteomes" id="UP000287388"/>
    </source>
</evidence>
<organism evidence="1 4">
    <name type="scientific">Brevundimonas diminuta</name>
    <name type="common">Pseudomonas diminuta</name>
    <dbReference type="NCBI Taxonomy" id="293"/>
    <lineage>
        <taxon>Bacteria</taxon>
        <taxon>Pseudomonadati</taxon>
        <taxon>Pseudomonadota</taxon>
        <taxon>Alphaproteobacteria</taxon>
        <taxon>Caulobacterales</taxon>
        <taxon>Caulobacteraceae</taxon>
        <taxon>Brevundimonas</taxon>
    </lineage>
</organism>
<evidence type="ECO:0000313" key="4">
    <source>
        <dbReference type="Proteomes" id="UP000197024"/>
    </source>
</evidence>
<evidence type="ECO:0000313" key="1">
    <source>
        <dbReference type="EMBL" id="ASD28063.1"/>
    </source>
</evidence>
<dbReference type="GO" id="GO:0008704">
    <property type="term" value="F:5-carboxymethyl-2-hydroxymuconate delta-isomerase activity"/>
    <property type="evidence" value="ECO:0007669"/>
    <property type="project" value="InterPro"/>
</dbReference>
<keyword evidence="6" id="KW-1185">Reference proteome</keyword>
<evidence type="ECO:0000313" key="6">
    <source>
        <dbReference type="Proteomes" id="UP000596117"/>
    </source>
</evidence>
<dbReference type="PANTHER" id="PTHR37950:SF1">
    <property type="entry name" value="4-HYDROXYPHENYLACETATE CATABOLISM PROTEIN"/>
    <property type="match status" value="1"/>
</dbReference>
<dbReference type="AlphaFoldDB" id="A0A1Z3M0U2"/>
<accession>A0A1Z3M0U2</accession>
<keyword evidence="1" id="KW-0413">Isomerase</keyword>
<dbReference type="STRING" id="293.GCA_000988015_00774"/>
<reference evidence="3 6" key="4">
    <citation type="submission" date="2020-12" db="EMBL/GenBank/DDBJ databases">
        <title>FDA dAtabase for Regulatory Grade micrObial Sequences (FDA-ARGOS): Supporting development and validation of Infectious Disease Dx tests.</title>
        <authorList>
            <person name="Kerrigan L."/>
            <person name="Long C."/>
            <person name="Tallon L."/>
            <person name="Sadzewicz L."/>
            <person name="Zhao X."/>
            <person name="Boylan J."/>
            <person name="Ott S."/>
            <person name="Bowen H."/>
            <person name="Vavikolanu K."/>
            <person name="Mehta A."/>
            <person name="Aluvathingal J."/>
            <person name="Nadendla S."/>
            <person name="Yan Y."/>
            <person name="Sichtig H."/>
        </authorList>
    </citation>
    <scope>NUCLEOTIDE SEQUENCE [LARGE SCALE GENOMIC DNA]</scope>
    <source>
        <strain evidence="3 6">FDAARGOS_1026</strain>
    </source>
</reference>
<dbReference type="Proteomes" id="UP000287388">
    <property type="component" value="Chromosome"/>
</dbReference>
<dbReference type="PANTHER" id="PTHR37950">
    <property type="entry name" value="4-HYDROXYPHENYLACETATE CATABOLISM PROTEIN"/>
    <property type="match status" value="1"/>
</dbReference>
<dbReference type="EMBL" id="CP035093">
    <property type="protein sequence ID" value="QAT14723.1"/>
    <property type="molecule type" value="Genomic_DNA"/>
</dbReference>
<dbReference type="Gene3D" id="3.30.429.10">
    <property type="entry name" value="Macrophage Migration Inhibitory Factor"/>
    <property type="match status" value="1"/>
</dbReference>
<evidence type="ECO:0000313" key="3">
    <source>
        <dbReference type="EMBL" id="QQB87898.1"/>
    </source>
</evidence>
<gene>
    <name evidence="1" type="ORF">CD943_14880</name>
    <name evidence="2" type="ORF">EQG53_10325</name>
    <name evidence="3" type="ORF">I6H83_12120</name>
</gene>
<dbReference type="Proteomes" id="UP000596117">
    <property type="component" value="Chromosome"/>
</dbReference>
<evidence type="ECO:0000313" key="2">
    <source>
        <dbReference type="EMBL" id="QAT14723.1"/>
    </source>
</evidence>
<protein>
    <submittedName>
        <fullName evidence="1">Isomerase</fullName>
    </submittedName>
</protein>
<name>A0A1Z3M0U2_BREDI</name>
<dbReference type="KEGG" id="bdm:EQG53_10325"/>
<dbReference type="EMBL" id="CP066026">
    <property type="protein sequence ID" value="QQB87898.1"/>
    <property type="molecule type" value="Genomic_DNA"/>
</dbReference>
<dbReference type="InterPro" id="IPR004220">
    <property type="entry name" value="5-COMe_2-OHmuconate_Isoase"/>
</dbReference>
<proteinExistence type="predicted"/>